<organism evidence="2 3">
    <name type="scientific">Rhizobium leguminosarum</name>
    <dbReference type="NCBI Taxonomy" id="384"/>
    <lineage>
        <taxon>Bacteria</taxon>
        <taxon>Pseudomonadati</taxon>
        <taxon>Pseudomonadota</taxon>
        <taxon>Alphaproteobacteria</taxon>
        <taxon>Hyphomicrobiales</taxon>
        <taxon>Rhizobiaceae</taxon>
        <taxon>Rhizobium/Agrobacterium group</taxon>
        <taxon>Rhizobium</taxon>
    </lineage>
</organism>
<dbReference type="GO" id="GO:0016020">
    <property type="term" value="C:membrane"/>
    <property type="evidence" value="ECO:0007669"/>
    <property type="project" value="TreeGrafter"/>
</dbReference>
<dbReference type="AlphaFoldDB" id="A0A7Z0IZS3"/>
<dbReference type="Gene3D" id="1.20.120.1630">
    <property type="match status" value="1"/>
</dbReference>
<keyword evidence="1" id="KW-1133">Transmembrane helix</keyword>
<reference evidence="2 3" key="1">
    <citation type="submission" date="2020-07" db="EMBL/GenBank/DDBJ databases">
        <title>Genomic Encyclopedia of Type Strains, Phase IV (KMG-V): Genome sequencing to study the core and pangenomes of soil and plant-associated prokaryotes.</title>
        <authorList>
            <person name="Whitman W."/>
        </authorList>
    </citation>
    <scope>NUCLEOTIDE SEQUENCE [LARGE SCALE GENOMIC DNA]</scope>
    <source>
        <strain evidence="2 3">SEMIA 4052</strain>
    </source>
</reference>
<keyword evidence="1" id="KW-0472">Membrane</keyword>
<keyword evidence="1" id="KW-0812">Transmembrane</keyword>
<feature type="transmembrane region" description="Helical" evidence="1">
    <location>
        <begin position="134"/>
        <end position="155"/>
    </location>
</feature>
<feature type="transmembrane region" description="Helical" evidence="1">
    <location>
        <begin position="187"/>
        <end position="203"/>
    </location>
</feature>
<evidence type="ECO:0000313" key="3">
    <source>
        <dbReference type="Proteomes" id="UP000535276"/>
    </source>
</evidence>
<feature type="transmembrane region" description="Helical" evidence="1">
    <location>
        <begin position="33"/>
        <end position="53"/>
    </location>
</feature>
<dbReference type="Proteomes" id="UP000535276">
    <property type="component" value="Unassembled WGS sequence"/>
</dbReference>
<dbReference type="PANTHER" id="PTHR32251">
    <property type="entry name" value="3-OXO-5-ALPHA-STEROID 4-DEHYDROGENASE"/>
    <property type="match status" value="1"/>
</dbReference>
<proteinExistence type="predicted"/>
<evidence type="ECO:0000313" key="2">
    <source>
        <dbReference type="EMBL" id="NYJ13327.1"/>
    </source>
</evidence>
<comment type="caution">
    <text evidence="2">The sequence shown here is derived from an EMBL/GenBank/DDBJ whole genome shotgun (WGS) entry which is preliminary data.</text>
</comment>
<protein>
    <submittedName>
        <fullName evidence="2">Steroid 5-alpha reductase family enzyme</fullName>
    </submittedName>
</protein>
<dbReference type="InterPro" id="IPR010721">
    <property type="entry name" value="UstE-like"/>
</dbReference>
<name>A0A7Z0IZS3_RHILE</name>
<accession>A0A7Z0IZS3</accession>
<feature type="transmembrane region" description="Helical" evidence="1">
    <location>
        <begin position="106"/>
        <end position="128"/>
    </location>
</feature>
<dbReference type="PANTHER" id="PTHR32251:SF17">
    <property type="entry name" value="STEROID 5-ALPHA REDUCTASE C-TERMINAL DOMAIN-CONTAINING PROTEIN"/>
    <property type="match status" value="1"/>
</dbReference>
<gene>
    <name evidence="2" type="ORF">GGI64_004408</name>
</gene>
<dbReference type="EMBL" id="JACBZV010000007">
    <property type="protein sequence ID" value="NYJ13327.1"/>
    <property type="molecule type" value="Genomic_DNA"/>
</dbReference>
<sequence length="270" mass="29836">MMDIYLLVSIAIGLCVAMSGAWAIQRATGLSGWIDTIWSLTVGAGGITAAIFADGGFSRRSIVIMLIALWSLRLASHIGARTTGAKEDPRYEKFIKEWGHCASWQLFVFLQMQAVAAFVLVLAVYLAAANDEYLLRPLDFLALAVGFIGLGGEALSDAQLARFRKSPGARTGVCEVGLWRYSRHPNYFFEWLFWCCLPLFALAEPIGSWLSLLAPIMMYWLLVHVSGIPPLEDHMLRSRGAKFVAVQQRVNAFFPGLRRESSSKSNGDVL</sequence>
<dbReference type="Pfam" id="PF06966">
    <property type="entry name" value="DUF1295"/>
    <property type="match status" value="1"/>
</dbReference>
<dbReference type="RefSeq" id="WP_179612549.1">
    <property type="nucleotide sequence ID" value="NZ_JACBZV010000007.1"/>
</dbReference>
<evidence type="ECO:0000256" key="1">
    <source>
        <dbReference type="SAM" id="Phobius"/>
    </source>
</evidence>